<feature type="compositionally biased region" description="Basic and acidic residues" evidence="4">
    <location>
        <begin position="244"/>
        <end position="254"/>
    </location>
</feature>
<organism evidence="5">
    <name type="scientific">Amorphochlora amoebiformis</name>
    <dbReference type="NCBI Taxonomy" id="1561963"/>
    <lineage>
        <taxon>Eukaryota</taxon>
        <taxon>Sar</taxon>
        <taxon>Rhizaria</taxon>
        <taxon>Cercozoa</taxon>
        <taxon>Chlorarachniophyceae</taxon>
        <taxon>Amorphochlora</taxon>
    </lineage>
</organism>
<keyword evidence="3" id="KW-0539">Nucleus</keyword>
<dbReference type="PANTHER" id="PTHR13486">
    <property type="entry name" value="TELOMERE LENGTH AND SILENCING PROTEIN 1 TLS1 FAMILY MEMBER"/>
    <property type="match status" value="1"/>
</dbReference>
<gene>
    <name evidence="5" type="ORF">LAMO00422_LOCUS23269</name>
</gene>
<name>A0A7S0DTK9_9EUKA</name>
<comment type="similarity">
    <text evidence="2">Belongs to the TLS1 family.</text>
</comment>
<protein>
    <submittedName>
        <fullName evidence="5">Uncharacterized protein</fullName>
    </submittedName>
</protein>
<feature type="region of interest" description="Disordered" evidence="4">
    <location>
        <begin position="52"/>
        <end position="73"/>
    </location>
</feature>
<proteinExistence type="inferred from homology"/>
<dbReference type="GO" id="GO:0000398">
    <property type="term" value="P:mRNA splicing, via spliceosome"/>
    <property type="evidence" value="ECO:0007669"/>
    <property type="project" value="TreeGrafter"/>
</dbReference>
<evidence type="ECO:0000256" key="4">
    <source>
        <dbReference type="SAM" id="MobiDB-lite"/>
    </source>
</evidence>
<dbReference type="AlphaFoldDB" id="A0A7S0DTK9"/>
<dbReference type="GO" id="GO:0005681">
    <property type="term" value="C:spliceosomal complex"/>
    <property type="evidence" value="ECO:0007669"/>
    <property type="project" value="TreeGrafter"/>
</dbReference>
<feature type="compositionally biased region" description="Acidic residues" evidence="4">
    <location>
        <begin position="55"/>
        <end position="66"/>
    </location>
</feature>
<feature type="compositionally biased region" description="Basic residues" evidence="4">
    <location>
        <begin position="1"/>
        <end position="14"/>
    </location>
</feature>
<feature type="compositionally biased region" description="Basic and acidic residues" evidence="4">
    <location>
        <begin position="112"/>
        <end position="145"/>
    </location>
</feature>
<evidence type="ECO:0000313" key="5">
    <source>
        <dbReference type="EMBL" id="CAD8464303.1"/>
    </source>
</evidence>
<feature type="compositionally biased region" description="Basic and acidic residues" evidence="4">
    <location>
        <begin position="211"/>
        <end position="235"/>
    </location>
</feature>
<feature type="region of interest" description="Disordered" evidence="4">
    <location>
        <begin position="173"/>
        <end position="254"/>
    </location>
</feature>
<evidence type="ECO:0000256" key="1">
    <source>
        <dbReference type="ARBA" id="ARBA00004123"/>
    </source>
</evidence>
<comment type="subcellular location">
    <subcellularLocation>
        <location evidence="1">Nucleus</location>
    </subcellularLocation>
</comment>
<feature type="region of interest" description="Disordered" evidence="4">
    <location>
        <begin position="101"/>
        <end position="145"/>
    </location>
</feature>
<dbReference type="EMBL" id="HBEM01034066">
    <property type="protein sequence ID" value="CAD8464303.1"/>
    <property type="molecule type" value="Transcribed_RNA"/>
</dbReference>
<evidence type="ECO:0000256" key="2">
    <source>
        <dbReference type="ARBA" id="ARBA00007643"/>
    </source>
</evidence>
<dbReference type="InterPro" id="IPR010756">
    <property type="entry name" value="Tls1-like"/>
</dbReference>
<sequence length="267" mass="31291">MFKKRGKKGKRRRNIREPTSDVMEEGETNTKSLAEIKFLQKYRAEKTRGIKAGIEEEEEEEEDEVEEKPQEHFLGAYQQGMTEGTDDKEDKYMQQYIEEELRKRQRASAPKVEGDERKKRQLDETEEMLKKINEEGKLANTRGEENWSAGITEIALPISVKLRNIEATERAKQKLLGREVDDDESEKSKKRKKRSSDEAAKGNYSANFNMHQRDYAKRMKEKRDRETRAGPEKPKQSKPYSGGDRVKTATDDHVIAKFIKRNNYRRN</sequence>
<reference evidence="5" key="1">
    <citation type="submission" date="2021-01" db="EMBL/GenBank/DDBJ databases">
        <authorList>
            <person name="Corre E."/>
            <person name="Pelletier E."/>
            <person name="Niang G."/>
            <person name="Scheremetjew M."/>
            <person name="Finn R."/>
            <person name="Kale V."/>
            <person name="Holt S."/>
            <person name="Cochrane G."/>
            <person name="Meng A."/>
            <person name="Brown T."/>
            <person name="Cohen L."/>
        </authorList>
    </citation>
    <scope>NUCLEOTIDE SEQUENCE</scope>
    <source>
        <strain evidence="5">CCMP2058</strain>
    </source>
</reference>
<dbReference type="Pfam" id="PF07052">
    <property type="entry name" value="Hep_59"/>
    <property type="match status" value="1"/>
</dbReference>
<evidence type="ECO:0000256" key="3">
    <source>
        <dbReference type="ARBA" id="ARBA00023242"/>
    </source>
</evidence>
<dbReference type="PANTHER" id="PTHR13486:SF2">
    <property type="entry name" value="SPLICING FACTOR C9ORF78"/>
    <property type="match status" value="1"/>
</dbReference>
<feature type="region of interest" description="Disordered" evidence="4">
    <location>
        <begin position="1"/>
        <end position="32"/>
    </location>
</feature>
<accession>A0A7S0DTK9</accession>